<sequence>MHDKSAQPGPSAGLLFLREDELRLAQDMIFFAHRDLVATADAMLADMGFGRAHHRALHFIGRNPGLPVGELLQILGIAKQSLARVLGPLIRQGYVQQLPGRVDRRQRLLSLTPEGVALERRLFETQRERLTAAFREAGGPAVEGFRKVLRGMMKTEARSYLDRAEAARTAKR</sequence>
<feature type="domain" description="HTH marR-type" evidence="4">
    <location>
        <begin position="19"/>
        <end position="154"/>
    </location>
</feature>
<dbReference type="RefSeq" id="WP_235705355.1">
    <property type="nucleotide sequence ID" value="NZ_JAKGBZ010000038.1"/>
</dbReference>
<keyword evidence="6" id="KW-1185">Reference proteome</keyword>
<evidence type="ECO:0000259" key="4">
    <source>
        <dbReference type="PROSITE" id="PS50995"/>
    </source>
</evidence>
<evidence type="ECO:0000313" key="5">
    <source>
        <dbReference type="EMBL" id="MCF3948070.1"/>
    </source>
</evidence>
<dbReference type="PANTHER" id="PTHR33164">
    <property type="entry name" value="TRANSCRIPTIONAL REGULATOR, MARR FAMILY"/>
    <property type="match status" value="1"/>
</dbReference>
<keyword evidence="1" id="KW-0805">Transcription regulation</keyword>
<dbReference type="InterPro" id="IPR039422">
    <property type="entry name" value="MarR/SlyA-like"/>
</dbReference>
<dbReference type="InterPro" id="IPR023187">
    <property type="entry name" value="Tscrpt_reg_MarR-type_CS"/>
</dbReference>
<comment type="caution">
    <text evidence="5">The sequence shown here is derived from an EMBL/GenBank/DDBJ whole genome shotgun (WGS) entry which is preliminary data.</text>
</comment>
<reference evidence="5 6" key="1">
    <citation type="submission" date="2022-01" db="EMBL/GenBank/DDBJ databases">
        <authorList>
            <person name="Won M."/>
            <person name="Kim S.-J."/>
            <person name="Kwon S.-W."/>
        </authorList>
    </citation>
    <scope>NUCLEOTIDE SEQUENCE [LARGE SCALE GENOMIC DNA]</scope>
    <source>
        <strain evidence="5 6">KCTC 23505</strain>
    </source>
</reference>
<dbReference type="PRINTS" id="PR00598">
    <property type="entry name" value="HTHMARR"/>
</dbReference>
<organism evidence="5 6">
    <name type="scientific">Acidiphilium iwatense</name>
    <dbReference type="NCBI Taxonomy" id="768198"/>
    <lineage>
        <taxon>Bacteria</taxon>
        <taxon>Pseudomonadati</taxon>
        <taxon>Pseudomonadota</taxon>
        <taxon>Alphaproteobacteria</taxon>
        <taxon>Acetobacterales</taxon>
        <taxon>Acidocellaceae</taxon>
        <taxon>Acidiphilium</taxon>
    </lineage>
</organism>
<evidence type="ECO:0000256" key="2">
    <source>
        <dbReference type="ARBA" id="ARBA00023125"/>
    </source>
</evidence>
<dbReference type="SMART" id="SM00347">
    <property type="entry name" value="HTH_MARR"/>
    <property type="match status" value="1"/>
</dbReference>
<dbReference type="InterPro" id="IPR036388">
    <property type="entry name" value="WH-like_DNA-bd_sf"/>
</dbReference>
<accession>A0ABS9E212</accession>
<dbReference type="SUPFAM" id="SSF46785">
    <property type="entry name" value="Winged helix' DNA-binding domain"/>
    <property type="match status" value="1"/>
</dbReference>
<dbReference type="Gene3D" id="1.10.10.10">
    <property type="entry name" value="Winged helix-like DNA-binding domain superfamily/Winged helix DNA-binding domain"/>
    <property type="match status" value="1"/>
</dbReference>
<name>A0ABS9E212_9PROT</name>
<dbReference type="PROSITE" id="PS01117">
    <property type="entry name" value="HTH_MARR_1"/>
    <property type="match status" value="1"/>
</dbReference>
<dbReference type="InterPro" id="IPR000835">
    <property type="entry name" value="HTH_MarR-typ"/>
</dbReference>
<keyword evidence="2" id="KW-0238">DNA-binding</keyword>
<proteinExistence type="predicted"/>
<dbReference type="Proteomes" id="UP001521209">
    <property type="component" value="Unassembled WGS sequence"/>
</dbReference>
<evidence type="ECO:0000313" key="6">
    <source>
        <dbReference type="Proteomes" id="UP001521209"/>
    </source>
</evidence>
<dbReference type="InterPro" id="IPR036390">
    <property type="entry name" value="WH_DNA-bd_sf"/>
</dbReference>
<dbReference type="EMBL" id="JAKGBZ010000038">
    <property type="protein sequence ID" value="MCF3948070.1"/>
    <property type="molecule type" value="Genomic_DNA"/>
</dbReference>
<dbReference type="PROSITE" id="PS50995">
    <property type="entry name" value="HTH_MARR_2"/>
    <property type="match status" value="1"/>
</dbReference>
<evidence type="ECO:0000256" key="3">
    <source>
        <dbReference type="ARBA" id="ARBA00023163"/>
    </source>
</evidence>
<gene>
    <name evidence="5" type="ORF">L2A60_15445</name>
</gene>
<dbReference type="Pfam" id="PF12802">
    <property type="entry name" value="MarR_2"/>
    <property type="match status" value="1"/>
</dbReference>
<keyword evidence="3" id="KW-0804">Transcription</keyword>
<dbReference type="PANTHER" id="PTHR33164:SF44">
    <property type="entry name" value="TRANSCRIPTIONAL REGULATORY PROTEIN"/>
    <property type="match status" value="1"/>
</dbReference>
<protein>
    <submittedName>
        <fullName evidence="5">MarR family transcriptional regulator</fullName>
    </submittedName>
</protein>
<evidence type="ECO:0000256" key="1">
    <source>
        <dbReference type="ARBA" id="ARBA00023015"/>
    </source>
</evidence>